<reference evidence="1" key="1">
    <citation type="submission" date="2014-11" db="EMBL/GenBank/DDBJ databases">
        <authorList>
            <person name="Amaro Gonzalez C."/>
        </authorList>
    </citation>
    <scope>NUCLEOTIDE SEQUENCE</scope>
</reference>
<dbReference type="EMBL" id="GBXM01075405">
    <property type="protein sequence ID" value="JAH33172.1"/>
    <property type="molecule type" value="Transcribed_RNA"/>
</dbReference>
<reference evidence="1" key="2">
    <citation type="journal article" date="2015" name="Fish Shellfish Immunol.">
        <title>Early steps in the European eel (Anguilla anguilla)-Vibrio vulnificus interaction in the gills: Role of the RtxA13 toxin.</title>
        <authorList>
            <person name="Callol A."/>
            <person name="Pajuelo D."/>
            <person name="Ebbesson L."/>
            <person name="Teles M."/>
            <person name="MacKenzie S."/>
            <person name="Amaro C."/>
        </authorList>
    </citation>
    <scope>NUCLEOTIDE SEQUENCE</scope>
</reference>
<proteinExistence type="predicted"/>
<sequence length="19" mass="2185">MANIPSPSPFFLLLHSWIN</sequence>
<protein>
    <submittedName>
        <fullName evidence="1">Uncharacterized protein</fullName>
    </submittedName>
</protein>
<evidence type="ECO:0000313" key="1">
    <source>
        <dbReference type="EMBL" id="JAH33172.1"/>
    </source>
</evidence>
<organism evidence="1">
    <name type="scientific">Anguilla anguilla</name>
    <name type="common">European freshwater eel</name>
    <name type="synonym">Muraena anguilla</name>
    <dbReference type="NCBI Taxonomy" id="7936"/>
    <lineage>
        <taxon>Eukaryota</taxon>
        <taxon>Metazoa</taxon>
        <taxon>Chordata</taxon>
        <taxon>Craniata</taxon>
        <taxon>Vertebrata</taxon>
        <taxon>Euteleostomi</taxon>
        <taxon>Actinopterygii</taxon>
        <taxon>Neopterygii</taxon>
        <taxon>Teleostei</taxon>
        <taxon>Anguilliformes</taxon>
        <taxon>Anguillidae</taxon>
        <taxon>Anguilla</taxon>
    </lineage>
</organism>
<dbReference type="AlphaFoldDB" id="A0A0E9RWD6"/>
<accession>A0A0E9RWD6</accession>
<name>A0A0E9RWD6_ANGAN</name>